<dbReference type="InterPro" id="IPR011322">
    <property type="entry name" value="N-reg_PII-like_a/b"/>
</dbReference>
<dbReference type="Proteomes" id="UP000313066">
    <property type="component" value="Unassembled WGS sequence"/>
</dbReference>
<evidence type="ECO:0000256" key="1">
    <source>
        <dbReference type="ARBA" id="ARBA00010169"/>
    </source>
</evidence>
<protein>
    <submittedName>
        <fullName evidence="2">Divalent cation tolerance protein CutA</fullName>
    </submittedName>
</protein>
<dbReference type="Gene3D" id="3.30.70.120">
    <property type="match status" value="1"/>
</dbReference>
<dbReference type="InterPro" id="IPR015867">
    <property type="entry name" value="N-reg_PII/ATP_PRibTrfase_C"/>
</dbReference>
<dbReference type="AlphaFoldDB" id="A0A5N6BHI5"/>
<accession>A0A5N6BHI5</accession>
<reference evidence="2 3" key="1">
    <citation type="submission" date="2019-10" db="EMBL/GenBank/DDBJ databases">
        <title>Nonomuraea sp. nov., isolated from Phyllanthus amarus.</title>
        <authorList>
            <person name="Klykleung N."/>
            <person name="Tanasupawat S."/>
        </authorList>
    </citation>
    <scope>NUCLEOTIDE SEQUENCE [LARGE SCALE GENOMIC DNA]</scope>
    <source>
        <strain evidence="2 3">CR1-09</strain>
    </source>
</reference>
<organism evidence="2 3">
    <name type="scientific">Microbispora catharanthi</name>
    <dbReference type="NCBI Taxonomy" id="1712871"/>
    <lineage>
        <taxon>Bacteria</taxon>
        <taxon>Bacillati</taxon>
        <taxon>Actinomycetota</taxon>
        <taxon>Actinomycetes</taxon>
        <taxon>Streptosporangiales</taxon>
        <taxon>Streptosporangiaceae</taxon>
        <taxon>Microbispora</taxon>
    </lineage>
</organism>
<evidence type="ECO:0000313" key="3">
    <source>
        <dbReference type="Proteomes" id="UP000313066"/>
    </source>
</evidence>
<name>A0A5N6BHI5_9ACTN</name>
<dbReference type="RefSeq" id="WP_139578944.1">
    <property type="nucleotide sequence ID" value="NZ_VDMA02000021.1"/>
</dbReference>
<dbReference type="GO" id="GO:0010038">
    <property type="term" value="P:response to metal ion"/>
    <property type="evidence" value="ECO:0007669"/>
    <property type="project" value="InterPro"/>
</dbReference>
<comment type="caution">
    <text evidence="2">The sequence shown here is derived from an EMBL/GenBank/DDBJ whole genome shotgun (WGS) entry which is preliminary data.</text>
</comment>
<gene>
    <name evidence="2" type="ORF">FH610_031865</name>
</gene>
<dbReference type="EMBL" id="VDMA02000021">
    <property type="protein sequence ID" value="KAB8180511.1"/>
    <property type="molecule type" value="Genomic_DNA"/>
</dbReference>
<comment type="similarity">
    <text evidence="1">Belongs to the CutA family.</text>
</comment>
<proteinExistence type="inferred from homology"/>
<dbReference type="InterPro" id="IPR004323">
    <property type="entry name" value="Ion_tolerance_CutA"/>
</dbReference>
<dbReference type="PANTHER" id="PTHR23419">
    <property type="entry name" value="DIVALENT CATION TOLERANCE CUTA-RELATED"/>
    <property type="match status" value="1"/>
</dbReference>
<evidence type="ECO:0000313" key="2">
    <source>
        <dbReference type="EMBL" id="KAB8180511.1"/>
    </source>
</evidence>
<keyword evidence="3" id="KW-1185">Reference proteome</keyword>
<dbReference type="Pfam" id="PF03091">
    <property type="entry name" value="CutA1"/>
    <property type="match status" value="1"/>
</dbReference>
<dbReference type="PANTHER" id="PTHR23419:SF8">
    <property type="entry name" value="FI09726P"/>
    <property type="match status" value="1"/>
</dbReference>
<dbReference type="GO" id="GO:0005507">
    <property type="term" value="F:copper ion binding"/>
    <property type="evidence" value="ECO:0007669"/>
    <property type="project" value="TreeGrafter"/>
</dbReference>
<dbReference type="SUPFAM" id="SSF54913">
    <property type="entry name" value="GlnB-like"/>
    <property type="match status" value="1"/>
</dbReference>
<sequence>MSNEVEVHVTADTRREADRIASAVVTRRLAACAQVTGPIASTYWWEGDVQRAQEWLLLMKTTADRFEDLTACVRELHSYEMLEIVAVPIVQGTPDYLEWIRRETAPERGDSLGHVADL</sequence>